<dbReference type="InterPro" id="IPR016162">
    <property type="entry name" value="Ald_DH_N"/>
</dbReference>
<accession>A0A1Q9E1D9</accession>
<dbReference type="InterPro" id="IPR015590">
    <property type="entry name" value="Aldehyde_DH_dom"/>
</dbReference>
<keyword evidence="1" id="KW-0560">Oxidoreductase</keyword>
<comment type="caution">
    <text evidence="4">The sequence shown here is derived from an EMBL/GenBank/DDBJ whole genome shotgun (WGS) entry which is preliminary data.</text>
</comment>
<sequence>MTNYSKWDKFAADLASDTEEEEERELGDYTAKTVCYIHVPPGDFTKKEQLCKLLEEDPDFEAPSSTAAGLPAEGEVEPGVERALKKYKWSSVTSQFIPGYGAGGSSDHLWRLYYDDNFLTTQKEPNRAARALLGYQSLGSFVISCFDRSTGSERPISRKEVADLIMRRQQGGDAERISREHEDQKTRMDAFSQMGGKTVELNTVLEAKAVLQPDQLQVAGPKQGLGVMAAIGKPEVSEHGEVFKSRPYVDGAKTLIGGQVKPWPGIFSEIFSPVYCSETGAVQAAAKAWDLGRGEWPRKTLEQRVAAVEKLVGRLKEIREKIVTVLQWEICKNDADAAKEFDRTVDFIQALIATARRMDSTGPVCQEGVHALLKRSPVGVMMNMGPSNYPFNETYATLIPALLIGDSVVMKVPNTGGLAHFLTMEAYAECFPAGVVNFVSGRGRDTMPPCMESGLVDIFAFIGSSKAADALVKAHPQPHRLKNLLSLDAKNLAIVEARDEWLIDELQQSAQHITVTEAGLQNGDMLMLHAEPLSMAATSDTFAAVRGDGALVSWGKTAGDQPVQTTLPVGPRPSRQQDELQDVRQVRATTFREKVEGGAFAALLMDGSVVTWGDRARGGCSKTAQKNLRDVRSLHANDFSFAAILSSGSVVTWGHPSYGGDSTGVADALVDVQTVHATARAFAALRADGSVVTWGSPDSGADSREVQHSLRSVRQIQATRHAFAAVLTTGSVVTWGNAAFGGDSTEVQVQLSHVNQVASTDFAFAALLAGGSVVTWGSPFFGGFSSGIQEELKAVREVHSNDFAFAACLENGSIVTWGTPSSGGNSSAIRDQLQNVQQISASSGAFAALLVDGSVVTWGNKMDGGDCSRVKDKLKHVQQLHGGPHAFAAVLGDGSVVTWGDPASGGDSSSVQNQLKPPSLPRRVRTAPSDGNGGTVVTRSSYHILCMSFAKSVRGQCHHREATKNTRVRSADIDPGLSDADNVMPDADIDLAVKECLAGSTSFNGQRCTAIKSSCENSNVRFILPVASYYLIACELKQQSDFPGIMPPKAKGKAKAVAKAGVKAGAKAKAARVRAAGRAPPAPAPRAMLPGPGAAPARAMVERLGRLRSLSYQISYLQKLVQGPGPLADQRLQDLQGMLADMSWIVGWQQRAQLLYHLRKFSPAPENAAAWQPVRDDAIARVEALRFPEISPDGAVLLELVTDGYGASVAAAIAMPKREWQEFKARVLALPDESISNEALGGRTSDECTTSHAMVNGFAEYEDPVRVAGFLNAFPDGAFGTPEVLGAFANLAQ</sequence>
<dbReference type="SUPFAM" id="SSF50985">
    <property type="entry name" value="RCC1/BLIP-II"/>
    <property type="match status" value="1"/>
</dbReference>
<dbReference type="Gene3D" id="3.40.605.10">
    <property type="entry name" value="Aldehyde Dehydrogenase, Chain A, domain 1"/>
    <property type="match status" value="1"/>
</dbReference>
<dbReference type="Proteomes" id="UP000186817">
    <property type="component" value="Unassembled WGS sequence"/>
</dbReference>
<dbReference type="InterPro" id="IPR009091">
    <property type="entry name" value="RCC1/BLIP-II"/>
</dbReference>
<reference evidence="4 5" key="1">
    <citation type="submission" date="2016-02" db="EMBL/GenBank/DDBJ databases">
        <title>Genome analysis of coral dinoflagellate symbionts highlights evolutionary adaptations to a symbiotic lifestyle.</title>
        <authorList>
            <person name="Aranda M."/>
            <person name="Li Y."/>
            <person name="Liew Y.J."/>
            <person name="Baumgarten S."/>
            <person name="Simakov O."/>
            <person name="Wilson M."/>
            <person name="Piel J."/>
            <person name="Ashoor H."/>
            <person name="Bougouffa S."/>
            <person name="Bajic V.B."/>
            <person name="Ryu T."/>
            <person name="Ravasi T."/>
            <person name="Bayer T."/>
            <person name="Micklem G."/>
            <person name="Kim H."/>
            <person name="Bhak J."/>
            <person name="Lajeunesse T.C."/>
            <person name="Voolstra C.R."/>
        </authorList>
    </citation>
    <scope>NUCLEOTIDE SEQUENCE [LARGE SCALE GENOMIC DNA]</scope>
    <source>
        <strain evidence="4 5">CCMP2467</strain>
    </source>
</reference>
<dbReference type="Gene3D" id="2.130.10.30">
    <property type="entry name" value="Regulator of chromosome condensation 1/beta-lactamase-inhibitor protein II"/>
    <property type="match status" value="2"/>
</dbReference>
<organism evidence="4 5">
    <name type="scientific">Symbiodinium microadriaticum</name>
    <name type="common">Dinoflagellate</name>
    <name type="synonym">Zooxanthella microadriatica</name>
    <dbReference type="NCBI Taxonomy" id="2951"/>
    <lineage>
        <taxon>Eukaryota</taxon>
        <taxon>Sar</taxon>
        <taxon>Alveolata</taxon>
        <taxon>Dinophyceae</taxon>
        <taxon>Suessiales</taxon>
        <taxon>Symbiodiniaceae</taxon>
        <taxon>Symbiodinium</taxon>
    </lineage>
</organism>
<evidence type="ECO:0000313" key="5">
    <source>
        <dbReference type="Proteomes" id="UP000186817"/>
    </source>
</evidence>
<feature type="domain" description="Aldehyde dehydrogenase" evidence="3">
    <location>
        <begin position="281"/>
        <end position="497"/>
    </location>
</feature>
<dbReference type="SUPFAM" id="SSF53720">
    <property type="entry name" value="ALDH-like"/>
    <property type="match status" value="2"/>
</dbReference>
<proteinExistence type="predicted"/>
<evidence type="ECO:0000256" key="2">
    <source>
        <dbReference type="SAM" id="MobiDB-lite"/>
    </source>
</evidence>
<dbReference type="PANTHER" id="PTHR43353">
    <property type="entry name" value="SUCCINATE-SEMIALDEHYDE DEHYDROGENASE, MITOCHONDRIAL"/>
    <property type="match status" value="1"/>
</dbReference>
<evidence type="ECO:0000259" key="3">
    <source>
        <dbReference type="Pfam" id="PF00171"/>
    </source>
</evidence>
<dbReference type="PANTHER" id="PTHR43353:SF5">
    <property type="entry name" value="SUCCINATE-SEMIALDEHYDE DEHYDROGENASE, MITOCHONDRIAL"/>
    <property type="match status" value="1"/>
</dbReference>
<protein>
    <submittedName>
        <fullName evidence="4">NADP-dependent glyceraldehyde-3-phosphate dehydrogenase</fullName>
    </submittedName>
</protein>
<feature type="region of interest" description="Disordered" evidence="2">
    <location>
        <begin position="901"/>
        <end position="933"/>
    </location>
</feature>
<evidence type="ECO:0000256" key="1">
    <source>
        <dbReference type="ARBA" id="ARBA00023002"/>
    </source>
</evidence>
<dbReference type="InterPro" id="IPR050740">
    <property type="entry name" value="Aldehyde_DH_Superfamily"/>
</dbReference>
<gene>
    <name evidence="4" type="primary">gapN</name>
    <name evidence="4" type="ORF">AK812_SmicGene16030</name>
</gene>
<dbReference type="EMBL" id="LSRX01000300">
    <property type="protein sequence ID" value="OLQ01227.1"/>
    <property type="molecule type" value="Genomic_DNA"/>
</dbReference>
<feature type="compositionally biased region" description="Polar residues" evidence="2">
    <location>
        <begin position="906"/>
        <end position="916"/>
    </location>
</feature>
<evidence type="ECO:0000313" key="4">
    <source>
        <dbReference type="EMBL" id="OLQ01227.1"/>
    </source>
</evidence>
<keyword evidence="5" id="KW-1185">Reference proteome</keyword>
<name>A0A1Q9E1D9_SYMMI</name>
<dbReference type="OrthoDB" id="412276at2759"/>
<dbReference type="GO" id="GO:0016491">
    <property type="term" value="F:oxidoreductase activity"/>
    <property type="evidence" value="ECO:0007669"/>
    <property type="project" value="UniProtKB-KW"/>
</dbReference>
<dbReference type="Pfam" id="PF00171">
    <property type="entry name" value="Aldedh"/>
    <property type="match status" value="1"/>
</dbReference>
<dbReference type="InterPro" id="IPR016161">
    <property type="entry name" value="Ald_DH/histidinol_DH"/>
</dbReference>